<dbReference type="Gene3D" id="1.10.1200.270">
    <property type="entry name" value="Methyltransferase, alpha-helical capping domain"/>
    <property type="match status" value="1"/>
</dbReference>
<reference evidence="6" key="2">
    <citation type="submission" date="2025-08" db="UniProtKB">
        <authorList>
            <consortium name="RefSeq"/>
        </authorList>
    </citation>
    <scope>IDENTIFICATION</scope>
    <source>
        <tissue evidence="6">Seedling</tissue>
    </source>
</reference>
<evidence type="ECO:0000256" key="2">
    <source>
        <dbReference type="ARBA" id="ARBA00022679"/>
    </source>
</evidence>
<dbReference type="PANTHER" id="PTHR31009">
    <property type="entry name" value="S-ADENOSYL-L-METHIONINE:CARBOXYL METHYLTRANSFERASE FAMILY PROTEIN"/>
    <property type="match status" value="1"/>
</dbReference>
<reference evidence="5" key="1">
    <citation type="submission" date="2025-05" db="UniProtKB">
        <authorList>
            <consortium name="RefSeq"/>
        </authorList>
    </citation>
    <scope>NUCLEOTIDE SEQUENCE [LARGE SCALE GENOMIC DNA]</scope>
</reference>
<name>A0ABM4A2P2_ZIZJJ</name>
<dbReference type="Pfam" id="PF03492">
    <property type="entry name" value="Methyltransf_7"/>
    <property type="match status" value="1"/>
</dbReference>
<gene>
    <name evidence="6" type="primary">LOC125422624</name>
</gene>
<evidence type="ECO:0000313" key="6">
    <source>
        <dbReference type="RefSeq" id="XP_060671009.1"/>
    </source>
</evidence>
<dbReference type="InterPro" id="IPR042086">
    <property type="entry name" value="MeTrfase_capping"/>
</dbReference>
<evidence type="ECO:0000313" key="5">
    <source>
        <dbReference type="Proteomes" id="UP001652623"/>
    </source>
</evidence>
<dbReference type="InterPro" id="IPR029063">
    <property type="entry name" value="SAM-dependent_MTases_sf"/>
</dbReference>
<accession>A0ABM4A2P2</accession>
<dbReference type="Proteomes" id="UP001652623">
    <property type="component" value="Chromosome 2"/>
</dbReference>
<keyword evidence="2" id="KW-0808">Transferase</keyword>
<dbReference type="SUPFAM" id="SSF53335">
    <property type="entry name" value="S-adenosyl-L-methionine-dependent methyltransferases"/>
    <property type="match status" value="1"/>
</dbReference>
<dbReference type="GeneID" id="125422624"/>
<keyword evidence="5" id="KW-1185">Reference proteome</keyword>
<sequence>MDEMVAAPMNEGSGLYSYTRNSAIQRKAIEAAEELINKAIAEKLEINNFSSLKTFQLADLGCSVGPNTFLAVQNVIDAVELKYQSQRRLDSQQFLEFQVFLNDHISNDFNQLFTSLPPERRYFAMGVPGSFHGRLFPKASIHFFHSSYAVHWLSRVPKDVED</sequence>
<keyword evidence="1" id="KW-0489">Methyltransferase</keyword>
<keyword evidence="3" id="KW-0479">Metal-binding</keyword>
<dbReference type="InterPro" id="IPR005299">
    <property type="entry name" value="MeTrfase_7"/>
</dbReference>
<evidence type="ECO:0000256" key="3">
    <source>
        <dbReference type="ARBA" id="ARBA00022723"/>
    </source>
</evidence>
<organism evidence="5 6">
    <name type="scientific">Ziziphus jujuba</name>
    <name type="common">Chinese jujube</name>
    <name type="synonym">Ziziphus sativa</name>
    <dbReference type="NCBI Taxonomy" id="326968"/>
    <lineage>
        <taxon>Eukaryota</taxon>
        <taxon>Viridiplantae</taxon>
        <taxon>Streptophyta</taxon>
        <taxon>Embryophyta</taxon>
        <taxon>Tracheophyta</taxon>
        <taxon>Spermatophyta</taxon>
        <taxon>Magnoliopsida</taxon>
        <taxon>eudicotyledons</taxon>
        <taxon>Gunneridae</taxon>
        <taxon>Pentapetalae</taxon>
        <taxon>rosids</taxon>
        <taxon>fabids</taxon>
        <taxon>Rosales</taxon>
        <taxon>Rhamnaceae</taxon>
        <taxon>Paliureae</taxon>
        <taxon>Ziziphus</taxon>
    </lineage>
</organism>
<keyword evidence="4" id="KW-0460">Magnesium</keyword>
<proteinExistence type="predicted"/>
<evidence type="ECO:0000256" key="1">
    <source>
        <dbReference type="ARBA" id="ARBA00022603"/>
    </source>
</evidence>
<dbReference type="RefSeq" id="XP_060671009.1">
    <property type="nucleotide sequence ID" value="XM_060815026.1"/>
</dbReference>
<protein>
    <submittedName>
        <fullName evidence="6">Loganic acid O-methyltransferase-like</fullName>
    </submittedName>
</protein>
<evidence type="ECO:0000256" key="4">
    <source>
        <dbReference type="ARBA" id="ARBA00022842"/>
    </source>
</evidence>
<dbReference type="Gene3D" id="3.40.50.150">
    <property type="entry name" value="Vaccinia Virus protein VP39"/>
    <property type="match status" value="1"/>
</dbReference>